<keyword evidence="7" id="KW-1185">Reference proteome</keyword>
<dbReference type="OrthoDB" id="667966at2"/>
<dbReference type="PANTHER" id="PTHR24567">
    <property type="entry name" value="CRP FAMILY TRANSCRIPTIONAL REGULATORY PROTEIN"/>
    <property type="match status" value="1"/>
</dbReference>
<dbReference type="Gene3D" id="1.10.10.10">
    <property type="entry name" value="Winged helix-like DNA-binding domain superfamily/Winged helix DNA-binding domain"/>
    <property type="match status" value="1"/>
</dbReference>
<dbReference type="Pfam" id="PF13545">
    <property type="entry name" value="HTH_Crp_2"/>
    <property type="match status" value="1"/>
</dbReference>
<dbReference type="PRINTS" id="PR00034">
    <property type="entry name" value="HTHCRP"/>
</dbReference>
<dbReference type="Gene3D" id="2.60.120.10">
    <property type="entry name" value="Jelly Rolls"/>
    <property type="match status" value="1"/>
</dbReference>
<organism evidence="6 7">
    <name type="scientific">Sinorhizobium sojae CCBAU 05684</name>
    <dbReference type="NCBI Taxonomy" id="716928"/>
    <lineage>
        <taxon>Bacteria</taxon>
        <taxon>Pseudomonadati</taxon>
        <taxon>Pseudomonadota</taxon>
        <taxon>Alphaproteobacteria</taxon>
        <taxon>Hyphomicrobiales</taxon>
        <taxon>Rhizobiaceae</taxon>
        <taxon>Sinorhizobium/Ensifer group</taxon>
        <taxon>Sinorhizobium</taxon>
    </lineage>
</organism>
<keyword evidence="6" id="KW-0614">Plasmid</keyword>
<dbReference type="eggNOG" id="COG0664">
    <property type="taxonomic scope" value="Bacteria"/>
</dbReference>
<dbReference type="RefSeq" id="WP_034856974.1">
    <property type="nucleotide sequence ID" value="NZ_AJQT01000079.1"/>
</dbReference>
<dbReference type="PROSITE" id="PS51063">
    <property type="entry name" value="HTH_CRP_2"/>
    <property type="match status" value="1"/>
</dbReference>
<dbReference type="CDD" id="cd00038">
    <property type="entry name" value="CAP_ED"/>
    <property type="match status" value="1"/>
</dbReference>
<dbReference type="InterPro" id="IPR012318">
    <property type="entry name" value="HTH_CRP"/>
</dbReference>
<dbReference type="InterPro" id="IPR018490">
    <property type="entry name" value="cNMP-bd_dom_sf"/>
</dbReference>
<evidence type="ECO:0000313" key="6">
    <source>
        <dbReference type="EMBL" id="ASY65784.1"/>
    </source>
</evidence>
<dbReference type="InterPro" id="IPR036390">
    <property type="entry name" value="WH_DNA-bd_sf"/>
</dbReference>
<dbReference type="PANTHER" id="PTHR24567:SF75">
    <property type="entry name" value="FUMARATE AND NITRATE REDUCTION REGULATORY PROTEIN"/>
    <property type="match status" value="1"/>
</dbReference>
<evidence type="ECO:0000256" key="3">
    <source>
        <dbReference type="ARBA" id="ARBA00023163"/>
    </source>
</evidence>
<feature type="domain" description="HTH crp-type" evidence="5">
    <location>
        <begin position="145"/>
        <end position="217"/>
    </location>
</feature>
<dbReference type="Pfam" id="PF00027">
    <property type="entry name" value="cNMP_binding"/>
    <property type="match status" value="1"/>
</dbReference>
<dbReference type="GO" id="GO:0003677">
    <property type="term" value="F:DNA binding"/>
    <property type="evidence" value="ECO:0007669"/>
    <property type="project" value="UniProtKB-KW"/>
</dbReference>
<dbReference type="PROSITE" id="PS50042">
    <property type="entry name" value="CNMP_BINDING_3"/>
    <property type="match status" value="1"/>
</dbReference>
<dbReference type="KEGG" id="esj:SJ05684_b48020"/>
<keyword evidence="3" id="KW-0804">Transcription</keyword>
<evidence type="ECO:0000256" key="1">
    <source>
        <dbReference type="ARBA" id="ARBA00023015"/>
    </source>
</evidence>
<geneLocation type="plasmid" evidence="7">
    <name>psj05684b</name>
</geneLocation>
<dbReference type="AlphaFoldDB" id="A0A249PJA9"/>
<dbReference type="SUPFAM" id="SSF46785">
    <property type="entry name" value="Winged helix' DNA-binding domain"/>
    <property type="match status" value="1"/>
</dbReference>
<dbReference type="PROSITE" id="PS00042">
    <property type="entry name" value="HTH_CRP_1"/>
    <property type="match status" value="1"/>
</dbReference>
<protein>
    <recommendedName>
        <fullName evidence="8">cAMP-binding protein</fullName>
    </recommendedName>
</protein>
<gene>
    <name evidence="6" type="ORF">SJ05684_b48020</name>
</gene>
<name>A0A249PJA9_9HYPH</name>
<dbReference type="GO" id="GO:0005829">
    <property type="term" value="C:cytosol"/>
    <property type="evidence" value="ECO:0007669"/>
    <property type="project" value="TreeGrafter"/>
</dbReference>
<dbReference type="STRING" id="716928.GCA_000261485_03816"/>
<dbReference type="InterPro" id="IPR014710">
    <property type="entry name" value="RmlC-like_jellyroll"/>
</dbReference>
<evidence type="ECO:0000313" key="7">
    <source>
        <dbReference type="Proteomes" id="UP000217211"/>
    </source>
</evidence>
<dbReference type="CDD" id="cd00092">
    <property type="entry name" value="HTH_CRP"/>
    <property type="match status" value="1"/>
</dbReference>
<evidence type="ECO:0000259" key="5">
    <source>
        <dbReference type="PROSITE" id="PS51063"/>
    </source>
</evidence>
<dbReference type="SUPFAM" id="SSF51206">
    <property type="entry name" value="cAMP-binding domain-like"/>
    <property type="match status" value="1"/>
</dbReference>
<dbReference type="EMBL" id="CP023068">
    <property type="protein sequence ID" value="ASY65784.1"/>
    <property type="molecule type" value="Genomic_DNA"/>
</dbReference>
<dbReference type="SMART" id="SM00100">
    <property type="entry name" value="cNMP"/>
    <property type="match status" value="1"/>
</dbReference>
<proteinExistence type="predicted"/>
<dbReference type="Proteomes" id="UP000217211">
    <property type="component" value="Plasmid pSJ05684b"/>
</dbReference>
<dbReference type="InterPro" id="IPR000595">
    <property type="entry name" value="cNMP-bd_dom"/>
</dbReference>
<dbReference type="InterPro" id="IPR036388">
    <property type="entry name" value="WH-like_DNA-bd_sf"/>
</dbReference>
<sequence length="246" mass="27769">MSLQVVAMQDAREAPITLSQPSLSSLFDRQPLERFDAGSAVFWEGDDATHLFQVTDGMLRAVRLLSDGRRIIVGFLRPGDLLGVSLKERYLYTVEAITPVALRRLSRRRFEEEIRRQPQLRDQLFSKLCDEMTAAQDQTVLLSRRSADEKVANFLLMMSRDEFGNCTRIVDIPMTRLDMADYLGMTIETVSRTITKLTNSGIITATGRRSMMVLKMDALRSLADGDDDENWSLTLAAAACHRMKTA</sequence>
<dbReference type="GO" id="GO:0003700">
    <property type="term" value="F:DNA-binding transcription factor activity"/>
    <property type="evidence" value="ECO:0007669"/>
    <property type="project" value="InterPro"/>
</dbReference>
<dbReference type="InterPro" id="IPR050397">
    <property type="entry name" value="Env_Response_Regulators"/>
</dbReference>
<evidence type="ECO:0000256" key="2">
    <source>
        <dbReference type="ARBA" id="ARBA00023125"/>
    </source>
</evidence>
<keyword evidence="1" id="KW-0805">Transcription regulation</keyword>
<dbReference type="InterPro" id="IPR018335">
    <property type="entry name" value="Tscrpt_reg_HTH_Crp-type_CS"/>
</dbReference>
<accession>A0A249PJA9</accession>
<evidence type="ECO:0000259" key="4">
    <source>
        <dbReference type="PROSITE" id="PS50042"/>
    </source>
</evidence>
<keyword evidence="2" id="KW-0238">DNA-binding</keyword>
<feature type="domain" description="Cyclic nucleotide-binding" evidence="4">
    <location>
        <begin position="18"/>
        <end position="131"/>
    </location>
</feature>
<reference evidence="6 7" key="1">
    <citation type="submission" date="2017-08" db="EMBL/GenBank/DDBJ databases">
        <title>Multipartite genome sequences of Sinorhizobium species nodulating soybeans.</title>
        <authorList>
            <person name="Tian C.F."/>
        </authorList>
    </citation>
    <scope>NUCLEOTIDE SEQUENCE [LARGE SCALE GENOMIC DNA]</scope>
    <source>
        <strain evidence="6 7">CCBAU 05684</strain>
        <plasmid evidence="7">psj05684b</plasmid>
    </source>
</reference>
<dbReference type="SMART" id="SM00419">
    <property type="entry name" value="HTH_CRP"/>
    <property type="match status" value="1"/>
</dbReference>
<evidence type="ECO:0008006" key="8">
    <source>
        <dbReference type="Google" id="ProtNLM"/>
    </source>
</evidence>